<keyword evidence="3" id="KW-1185">Reference proteome</keyword>
<comment type="caution">
    <text evidence="2">The sequence shown here is derived from an EMBL/GenBank/DDBJ whole genome shotgun (WGS) entry which is preliminary data.</text>
</comment>
<reference evidence="2 3" key="1">
    <citation type="submission" date="2018-04" db="EMBL/GenBank/DDBJ databases">
        <title>Massilia violaceinigra sp. nov., a novel purple-pigmented bacterium isolated from Tianshan glacier, Xinjiang, China.</title>
        <authorList>
            <person name="Wang H."/>
        </authorList>
    </citation>
    <scope>NUCLEOTIDE SEQUENCE [LARGE SCALE GENOMIC DNA]</scope>
    <source>
        <strain evidence="2 3">B448-2</strain>
    </source>
</reference>
<gene>
    <name evidence="2" type="ORF">C7C56_023285</name>
</gene>
<feature type="domain" description="M23ase beta-sheet core" evidence="1">
    <location>
        <begin position="37"/>
        <end position="134"/>
    </location>
</feature>
<dbReference type="InterPro" id="IPR016047">
    <property type="entry name" value="M23ase_b-sheet_dom"/>
</dbReference>
<sequence>MRLASMPAPTSLAMPVADIKRGAIRDTWHAPRAPGRRHEGIDIFAKRGTPVLASTEGIVLSRGDNSLGGNVVWVLGPSGQRHYYAHLDQPAVVVRGERVQVGTLLGYVGNTGNAKTTPPHLHYGVYTSGGAINPYPLLAKKQSAN</sequence>
<dbReference type="EMBL" id="PXWF02000302">
    <property type="protein sequence ID" value="PWF42105.1"/>
    <property type="molecule type" value="Genomic_DNA"/>
</dbReference>
<proteinExistence type="predicted"/>
<evidence type="ECO:0000313" key="2">
    <source>
        <dbReference type="EMBL" id="PWF42105.1"/>
    </source>
</evidence>
<name>A0A2U2HEN4_9BURK</name>
<dbReference type="AlphaFoldDB" id="A0A2U2HEN4"/>
<protein>
    <submittedName>
        <fullName evidence="2">M23 family peptidase</fullName>
    </submittedName>
</protein>
<dbReference type="Gene3D" id="2.70.70.10">
    <property type="entry name" value="Glucose Permease (Domain IIA)"/>
    <property type="match status" value="1"/>
</dbReference>
<dbReference type="InterPro" id="IPR011055">
    <property type="entry name" value="Dup_hybrid_motif"/>
</dbReference>
<dbReference type="PANTHER" id="PTHR21666">
    <property type="entry name" value="PEPTIDASE-RELATED"/>
    <property type="match status" value="1"/>
</dbReference>
<dbReference type="GO" id="GO:0004222">
    <property type="term" value="F:metalloendopeptidase activity"/>
    <property type="evidence" value="ECO:0007669"/>
    <property type="project" value="TreeGrafter"/>
</dbReference>
<dbReference type="OrthoDB" id="9800107at2"/>
<evidence type="ECO:0000259" key="1">
    <source>
        <dbReference type="Pfam" id="PF01551"/>
    </source>
</evidence>
<accession>A0A2U2HEN4</accession>
<dbReference type="SUPFAM" id="SSF51261">
    <property type="entry name" value="Duplicated hybrid motif"/>
    <property type="match status" value="1"/>
</dbReference>
<dbReference type="CDD" id="cd12797">
    <property type="entry name" value="M23_peptidase"/>
    <property type="match status" value="1"/>
</dbReference>
<dbReference type="PANTHER" id="PTHR21666:SF268">
    <property type="entry name" value="PEPTIDASE M23 DOMAIN-CONTAINING PROTEIN"/>
    <property type="match status" value="1"/>
</dbReference>
<dbReference type="Proteomes" id="UP000241421">
    <property type="component" value="Unassembled WGS sequence"/>
</dbReference>
<organism evidence="2 3">
    <name type="scientific">Massilia glaciei</name>
    <dbReference type="NCBI Taxonomy" id="1524097"/>
    <lineage>
        <taxon>Bacteria</taxon>
        <taxon>Pseudomonadati</taxon>
        <taxon>Pseudomonadota</taxon>
        <taxon>Betaproteobacteria</taxon>
        <taxon>Burkholderiales</taxon>
        <taxon>Oxalobacteraceae</taxon>
        <taxon>Telluria group</taxon>
        <taxon>Massilia</taxon>
    </lineage>
</organism>
<evidence type="ECO:0000313" key="3">
    <source>
        <dbReference type="Proteomes" id="UP000241421"/>
    </source>
</evidence>
<dbReference type="InterPro" id="IPR050570">
    <property type="entry name" value="Cell_wall_metabolism_enzyme"/>
</dbReference>
<dbReference type="Pfam" id="PF01551">
    <property type="entry name" value="Peptidase_M23"/>
    <property type="match status" value="1"/>
</dbReference>